<dbReference type="InterPro" id="IPR053376">
    <property type="entry name" value="Serine_acetyltransferase"/>
</dbReference>
<evidence type="ECO:0000313" key="4">
    <source>
        <dbReference type="EMBL" id="MDT0552930.1"/>
    </source>
</evidence>
<accession>A0ABU2Y573</accession>
<dbReference type="NCBIfam" id="NF041874">
    <property type="entry name" value="EPS_EpsC"/>
    <property type="match status" value="1"/>
</dbReference>
<keyword evidence="2" id="KW-0808">Transferase</keyword>
<dbReference type="RefSeq" id="WP_311592891.1">
    <property type="nucleotide sequence ID" value="NZ_JAVRHV010000002.1"/>
</dbReference>
<comment type="caution">
    <text evidence="4">The sequence shown here is derived from an EMBL/GenBank/DDBJ whole genome shotgun (WGS) entry which is preliminary data.</text>
</comment>
<dbReference type="PANTHER" id="PTHR42811">
    <property type="entry name" value="SERINE ACETYLTRANSFERASE"/>
    <property type="match status" value="1"/>
</dbReference>
<dbReference type="SUPFAM" id="SSF51161">
    <property type="entry name" value="Trimeric LpxA-like enzymes"/>
    <property type="match status" value="1"/>
</dbReference>
<keyword evidence="5" id="KW-1185">Reference proteome</keyword>
<dbReference type="CDD" id="cd03354">
    <property type="entry name" value="LbH_SAT"/>
    <property type="match status" value="1"/>
</dbReference>
<evidence type="ECO:0000256" key="3">
    <source>
        <dbReference type="ARBA" id="ARBA00023315"/>
    </source>
</evidence>
<dbReference type="InterPro" id="IPR045304">
    <property type="entry name" value="LbH_SAT"/>
</dbReference>
<evidence type="ECO:0000256" key="1">
    <source>
        <dbReference type="ARBA" id="ARBA00022605"/>
    </source>
</evidence>
<dbReference type="Gene3D" id="1.10.3130.10">
    <property type="entry name" value="serine acetyltransferase, domain 1"/>
    <property type="match status" value="1"/>
</dbReference>
<gene>
    <name evidence="4" type="primary">epsC</name>
    <name evidence="4" type="ORF">RM519_06710</name>
</gene>
<sequence length="261" mass="29061">MTKDSIIEKIISNQATPQLDFSIKHKTEKFTNNLFHTLFDANSCVKTNIDVLESEFSEIYSLACYDDSNPCENVWDGFLQKLPSLLERLNLDANASLEFDPASKSIEEVYIAYPGFFAIAIHRFSHELYNMSVPLIPRLMSEYAHGVTGVDIHPGATIGDSFFIDHATGIVIGETCIIEENVKIYQGVTLGALQVKKSLQNTKRHPTVEKNVIIYANATILGGDTVIGENSIVGGNTWITESVAPNCFVYHVPEIKMKKKK</sequence>
<dbReference type="Proteomes" id="UP001252186">
    <property type="component" value="Unassembled WGS sequence"/>
</dbReference>
<dbReference type="Gene3D" id="2.160.10.10">
    <property type="entry name" value="Hexapeptide repeat proteins"/>
    <property type="match status" value="1"/>
</dbReference>
<reference evidence="4 5" key="1">
    <citation type="submission" date="2023-09" db="EMBL/GenBank/DDBJ databases">
        <authorList>
            <person name="Rey-Velasco X."/>
        </authorList>
    </citation>
    <scope>NUCLEOTIDE SEQUENCE [LARGE SCALE GENOMIC DNA]</scope>
    <source>
        <strain evidence="4 5">P050</strain>
    </source>
</reference>
<keyword evidence="1" id="KW-0028">Amino-acid biosynthesis</keyword>
<evidence type="ECO:0000313" key="5">
    <source>
        <dbReference type="Proteomes" id="UP001252186"/>
    </source>
</evidence>
<keyword evidence="3" id="KW-0012">Acyltransferase</keyword>
<organism evidence="4 5">
    <name type="scientific">Urechidicola vernalis</name>
    <dbReference type="NCBI Taxonomy" id="3075600"/>
    <lineage>
        <taxon>Bacteria</taxon>
        <taxon>Pseudomonadati</taxon>
        <taxon>Bacteroidota</taxon>
        <taxon>Flavobacteriia</taxon>
        <taxon>Flavobacteriales</taxon>
        <taxon>Flavobacteriaceae</taxon>
        <taxon>Urechidicola</taxon>
    </lineage>
</organism>
<dbReference type="EMBL" id="JAVRHV010000002">
    <property type="protein sequence ID" value="MDT0552930.1"/>
    <property type="molecule type" value="Genomic_DNA"/>
</dbReference>
<dbReference type="InterPro" id="IPR042122">
    <property type="entry name" value="Ser_AcTrfase_N_sf"/>
</dbReference>
<dbReference type="InterPro" id="IPR011004">
    <property type="entry name" value="Trimer_LpxA-like_sf"/>
</dbReference>
<name>A0ABU2Y573_9FLAO</name>
<proteinExistence type="predicted"/>
<evidence type="ECO:0000256" key="2">
    <source>
        <dbReference type="ARBA" id="ARBA00022679"/>
    </source>
</evidence>
<protein>
    <submittedName>
        <fullName evidence="4">Serine O-acetyltransferase EpsC</fullName>
    </submittedName>
</protein>